<comment type="similarity">
    <text evidence="1">Belongs to the FAD-binding monooxygenase family.</text>
</comment>
<evidence type="ECO:0008006" key="8">
    <source>
        <dbReference type="Google" id="ProtNLM"/>
    </source>
</evidence>
<evidence type="ECO:0000313" key="6">
    <source>
        <dbReference type="EMBL" id="WWD22226.1"/>
    </source>
</evidence>
<dbReference type="PRINTS" id="PR00469">
    <property type="entry name" value="PNDRDTASEII"/>
</dbReference>
<dbReference type="KEGG" id="ksn:43586328"/>
<gene>
    <name evidence="6" type="ORF">CI109_106717</name>
</gene>
<dbReference type="RefSeq" id="XP_065823969.1">
    <property type="nucleotide sequence ID" value="XM_065967897.1"/>
</dbReference>
<dbReference type="PANTHER" id="PTHR42877:SF7">
    <property type="entry name" value="FLAVIN-BINDING MONOOXYGENASE-RELATED"/>
    <property type="match status" value="1"/>
</dbReference>
<dbReference type="GO" id="GO:0050660">
    <property type="term" value="F:flavin adenine dinucleotide binding"/>
    <property type="evidence" value="ECO:0007669"/>
    <property type="project" value="InterPro"/>
</dbReference>
<dbReference type="InterPro" id="IPR020946">
    <property type="entry name" value="Flavin_mOase-like"/>
</dbReference>
<keyword evidence="7" id="KW-1185">Reference proteome</keyword>
<sequence>MLPVNTKVLHASLESEEDPPHITLHTMTLIPDTQPNGNEPRTTAYIDSPRYQYYRKKLRIVVIGSGFAGIYFALRAAERLKDVEVQVYERHHEIGGTWLVNTYLGAACDFPCHIYTYTFAPNPNWSRVYAGQEEILEYLKDVADKYNVRKAIKFKHTVKSAFWNEVTAQWDLTIEHEGEIVKDSADVFINASGVLTDAKLTVPGIYNFEGPMLHSAEWDSTIDFKDKNIALIGNGSSAIQLLPQLQTMVKNVDNYVRNSTWITPAFASDLTLEKGSNDNNPLYTEEQKKAWRDDPKLFLEFRKLEHNFNNHWHLVNPNGQVQKGARKEVAEQMRRVLADKPDLAESLMPDWAVGCRRVSPGVGYLECLAEDNVHVIRDGIETVTKDGIRTIDGTIRKYDIIVAATGYDTSRSANFELVGREGFRFTPEWKLAPRGYMALAIENCPNYFVFHGPNAPVGNGSTIPYIEHVGDYMIEAIRKLQTENYRTVMPKLRAIEAFTHYCDTYLEKTIFADSCQSTYKNRESGKIRGLWPGSGCAYIDVIRRPRWEDYEWEVEGGDDMMFHWMGNGFTEAELSGGDQAFYLDDAIANGPPPLA</sequence>
<dbReference type="PANTHER" id="PTHR42877">
    <property type="entry name" value="L-ORNITHINE N(5)-MONOOXYGENASE-RELATED"/>
    <property type="match status" value="1"/>
</dbReference>
<evidence type="ECO:0000256" key="4">
    <source>
        <dbReference type="ARBA" id="ARBA00023002"/>
    </source>
</evidence>
<keyword evidence="5" id="KW-0812">Transmembrane</keyword>
<dbReference type="GeneID" id="43586328"/>
<keyword evidence="3" id="KW-0274">FAD</keyword>
<dbReference type="InterPro" id="IPR051209">
    <property type="entry name" value="FAD-bind_Monooxygenase_sf"/>
</dbReference>
<keyword evidence="2" id="KW-0285">Flavoprotein</keyword>
<dbReference type="GO" id="GO:0050661">
    <property type="term" value="F:NADP binding"/>
    <property type="evidence" value="ECO:0007669"/>
    <property type="project" value="InterPro"/>
</dbReference>
<dbReference type="Proteomes" id="UP000322225">
    <property type="component" value="Chromosome 13"/>
</dbReference>
<feature type="transmembrane region" description="Helical" evidence="5">
    <location>
        <begin position="58"/>
        <end position="74"/>
    </location>
</feature>
<dbReference type="PRINTS" id="PR00368">
    <property type="entry name" value="FADPNR"/>
</dbReference>
<evidence type="ECO:0000256" key="2">
    <source>
        <dbReference type="ARBA" id="ARBA00022630"/>
    </source>
</evidence>
<reference evidence="6" key="2">
    <citation type="submission" date="2024-01" db="EMBL/GenBank/DDBJ databases">
        <title>Comparative genomics of Cryptococcus and Kwoniella reveals pathogenesis evolution and contrasting modes of karyotype evolution via chromosome fusion or intercentromeric recombination.</title>
        <authorList>
            <person name="Coelho M.A."/>
            <person name="David-Palma M."/>
            <person name="Shea T."/>
            <person name="Bowers K."/>
            <person name="McGinley-Smith S."/>
            <person name="Mohammad A.W."/>
            <person name="Gnirke A."/>
            <person name="Yurkov A.M."/>
            <person name="Nowrousian M."/>
            <person name="Sun S."/>
            <person name="Cuomo C.A."/>
            <person name="Heitman J."/>
        </authorList>
    </citation>
    <scope>NUCLEOTIDE SEQUENCE</scope>
    <source>
        <strain evidence="6">CBS 12478</strain>
    </source>
</reference>
<dbReference type="AlphaFoldDB" id="A0AAJ8N0X2"/>
<evidence type="ECO:0000313" key="7">
    <source>
        <dbReference type="Proteomes" id="UP000322225"/>
    </source>
</evidence>
<dbReference type="InterPro" id="IPR036188">
    <property type="entry name" value="FAD/NAD-bd_sf"/>
</dbReference>
<dbReference type="GO" id="GO:0004499">
    <property type="term" value="F:N,N-dimethylaniline monooxygenase activity"/>
    <property type="evidence" value="ECO:0007669"/>
    <property type="project" value="InterPro"/>
</dbReference>
<organism evidence="6 7">
    <name type="scientific">Kwoniella shandongensis</name>
    <dbReference type="NCBI Taxonomy" id="1734106"/>
    <lineage>
        <taxon>Eukaryota</taxon>
        <taxon>Fungi</taxon>
        <taxon>Dikarya</taxon>
        <taxon>Basidiomycota</taxon>
        <taxon>Agaricomycotina</taxon>
        <taxon>Tremellomycetes</taxon>
        <taxon>Tremellales</taxon>
        <taxon>Cryptococcaceae</taxon>
        <taxon>Kwoniella</taxon>
    </lineage>
</organism>
<evidence type="ECO:0000256" key="1">
    <source>
        <dbReference type="ARBA" id="ARBA00010139"/>
    </source>
</evidence>
<protein>
    <recommendedName>
        <fullName evidence="8">FAD/NAD(P)-binding domain-containing protein</fullName>
    </recommendedName>
</protein>
<evidence type="ECO:0000256" key="5">
    <source>
        <dbReference type="SAM" id="Phobius"/>
    </source>
</evidence>
<dbReference type="Gene3D" id="3.50.50.60">
    <property type="entry name" value="FAD/NAD(P)-binding domain"/>
    <property type="match status" value="2"/>
</dbReference>
<keyword evidence="5" id="KW-1133">Transmembrane helix</keyword>
<keyword evidence="5" id="KW-0472">Membrane</keyword>
<name>A0AAJ8N0X2_9TREE</name>
<accession>A0AAJ8N0X2</accession>
<keyword evidence="4" id="KW-0560">Oxidoreductase</keyword>
<proteinExistence type="inferred from homology"/>
<dbReference type="Pfam" id="PF00743">
    <property type="entry name" value="FMO-like"/>
    <property type="match status" value="1"/>
</dbReference>
<evidence type="ECO:0000256" key="3">
    <source>
        <dbReference type="ARBA" id="ARBA00022827"/>
    </source>
</evidence>
<dbReference type="EMBL" id="CP144063">
    <property type="protein sequence ID" value="WWD22226.1"/>
    <property type="molecule type" value="Genomic_DNA"/>
</dbReference>
<reference evidence="6" key="1">
    <citation type="submission" date="2017-08" db="EMBL/GenBank/DDBJ databases">
        <authorList>
            <person name="Cuomo C."/>
            <person name="Billmyre B."/>
            <person name="Heitman J."/>
        </authorList>
    </citation>
    <scope>NUCLEOTIDE SEQUENCE</scope>
    <source>
        <strain evidence="6">CBS 12478</strain>
    </source>
</reference>
<dbReference type="SUPFAM" id="SSF51905">
    <property type="entry name" value="FAD/NAD(P)-binding domain"/>
    <property type="match status" value="3"/>
</dbReference>